<evidence type="ECO:0000313" key="4">
    <source>
        <dbReference type="Proteomes" id="UP001527202"/>
    </source>
</evidence>
<reference evidence="1 4" key="2">
    <citation type="submission" date="2022-05" db="EMBL/GenBank/DDBJ databases">
        <title>Genome Sequencing of Bee-Associated Microbes.</title>
        <authorList>
            <person name="Dunlap C."/>
        </authorList>
    </citation>
    <scope>NUCLEOTIDE SEQUENCE [LARGE SCALE GENOMIC DNA]</scope>
    <source>
        <strain evidence="1 4">NRRL B-23120</strain>
    </source>
</reference>
<name>A0A410WSB6_9BACL</name>
<evidence type="ECO:0000313" key="3">
    <source>
        <dbReference type="Proteomes" id="UP000288943"/>
    </source>
</evidence>
<dbReference type="OrthoDB" id="9814110at2"/>
<evidence type="ECO:0000313" key="1">
    <source>
        <dbReference type="EMBL" id="MCY9595532.1"/>
    </source>
</evidence>
<dbReference type="GeneID" id="95374433"/>
<gene>
    <name evidence="1" type="ORF">M5X16_07100</name>
    <name evidence="2" type="ORF">PC41400_06325</name>
</gene>
<dbReference type="InterPro" id="IPR011009">
    <property type="entry name" value="Kinase-like_dom_sf"/>
</dbReference>
<dbReference type="Proteomes" id="UP001527202">
    <property type="component" value="Unassembled WGS sequence"/>
</dbReference>
<dbReference type="EMBL" id="CP026520">
    <property type="protein sequence ID" value="QAV17299.1"/>
    <property type="molecule type" value="Genomic_DNA"/>
</dbReference>
<dbReference type="EMBL" id="JAMDMJ010000008">
    <property type="protein sequence ID" value="MCY9595532.1"/>
    <property type="molecule type" value="Genomic_DNA"/>
</dbReference>
<sequence length="313" mass="36053">METEPIRSRYFNRLTIGPDGRSVRKTSRHDKKLRDEISWYLNLPEELQTYIPGILGYSLQDQVYLCLEYIQAPTLSELYMSGRMDQEGWAGVFARLDRLFGRFASFPAELAPACLHEMYIGKTQTRMAAFLNSNERARRFYNQGYYRLNGKMVLCPFRIFESHLGGFRSLLANPAIAVLHGDLCFSNVLYAPDTQAVKLVDPRGSFGNPGIYGDRRYDLAKIRHSLNGYEHIVRGRYSLQTEGNDIRLEIPFTDGQIRLLRDWDRHLGGGLRDVAKIEALLFLSMLPLHRESPERQLALYAVATRLLYEIFAD</sequence>
<proteinExistence type="predicted"/>
<dbReference type="RefSeq" id="WP_042229658.1">
    <property type="nucleotide sequence ID" value="NZ_CP026520.1"/>
</dbReference>
<dbReference type="AlphaFoldDB" id="A0A410WSB6"/>
<accession>A0A410WSB6</accession>
<dbReference type="KEGG" id="pchi:PC41400_06325"/>
<organism evidence="2 3">
    <name type="scientific">Paenibacillus chitinolyticus</name>
    <dbReference type="NCBI Taxonomy" id="79263"/>
    <lineage>
        <taxon>Bacteria</taxon>
        <taxon>Bacillati</taxon>
        <taxon>Bacillota</taxon>
        <taxon>Bacilli</taxon>
        <taxon>Bacillales</taxon>
        <taxon>Paenibacillaceae</taxon>
        <taxon>Paenibacillus</taxon>
    </lineage>
</organism>
<evidence type="ECO:0000313" key="2">
    <source>
        <dbReference type="EMBL" id="QAV17299.1"/>
    </source>
</evidence>
<reference evidence="2 3" key="1">
    <citation type="submission" date="2018-01" db="EMBL/GenBank/DDBJ databases">
        <title>The whole genome sequencing and assembly of Paenibacillus chitinolyticus KCCM 41400 strain.</title>
        <authorList>
            <person name="Kim J.-Y."/>
            <person name="Park M.-K."/>
            <person name="Lee Y.-J."/>
            <person name="Yi H."/>
            <person name="Bahn Y.-S."/>
            <person name="Kim J.F."/>
            <person name="Lee D.-W."/>
        </authorList>
    </citation>
    <scope>NUCLEOTIDE SEQUENCE [LARGE SCALE GENOMIC DNA]</scope>
    <source>
        <strain evidence="2 3">KCCM 41400</strain>
    </source>
</reference>
<keyword evidence="4" id="KW-1185">Reference proteome</keyword>
<dbReference type="SUPFAM" id="SSF56112">
    <property type="entry name" value="Protein kinase-like (PK-like)"/>
    <property type="match status" value="1"/>
</dbReference>
<protein>
    <recommendedName>
        <fullName evidence="5">Aminoglycoside phosphotransferase domain-containing protein</fullName>
    </recommendedName>
</protein>
<evidence type="ECO:0008006" key="5">
    <source>
        <dbReference type="Google" id="ProtNLM"/>
    </source>
</evidence>
<dbReference type="Proteomes" id="UP000288943">
    <property type="component" value="Chromosome"/>
</dbReference>